<evidence type="ECO:0000313" key="2">
    <source>
        <dbReference type="EMBL" id="ALF47276.1"/>
    </source>
</evidence>
<sequence length="97" mass="11079">MILSTLFSAIANILHLIITVYTWVVIAAALISWVRPYPSSPVVQLLYRLTEPVYSFIRRYIKTNFSGIDFTPLIVLLALQFLDQFLIRLLFGFAASL</sequence>
<dbReference type="PATRIC" id="fig|199.248.peg.608"/>
<keyword evidence="1" id="KW-1133">Transmembrane helix</keyword>
<dbReference type="Proteomes" id="UP000066049">
    <property type="component" value="Chromosome"/>
</dbReference>
<protein>
    <submittedName>
        <fullName evidence="2">Putative membrane protein, YGGT family</fullName>
    </submittedName>
</protein>
<dbReference type="GO" id="GO:0016020">
    <property type="term" value="C:membrane"/>
    <property type="evidence" value="ECO:0007669"/>
    <property type="project" value="InterPro"/>
</dbReference>
<keyword evidence="1" id="KW-0812">Transmembrane</keyword>
<gene>
    <name evidence="2" type="ORF">CCON33237_0578</name>
</gene>
<evidence type="ECO:0000256" key="1">
    <source>
        <dbReference type="SAM" id="Phobius"/>
    </source>
</evidence>
<dbReference type="GeneID" id="28662252"/>
<dbReference type="AlphaFoldDB" id="A0A0M4TM93"/>
<feature type="transmembrane region" description="Helical" evidence="1">
    <location>
        <begin position="12"/>
        <end position="34"/>
    </location>
</feature>
<evidence type="ECO:0000313" key="3">
    <source>
        <dbReference type="Proteomes" id="UP000066049"/>
    </source>
</evidence>
<feature type="transmembrane region" description="Helical" evidence="1">
    <location>
        <begin position="70"/>
        <end position="91"/>
    </location>
</feature>
<dbReference type="EMBL" id="CP012541">
    <property type="protein sequence ID" value="ALF47276.1"/>
    <property type="molecule type" value="Genomic_DNA"/>
</dbReference>
<name>A0A0M4TM93_9BACT</name>
<proteinExistence type="predicted"/>
<dbReference type="InterPro" id="IPR003425">
    <property type="entry name" value="CCB3/YggT"/>
</dbReference>
<organism evidence="2 3">
    <name type="scientific">Campylobacter concisus</name>
    <dbReference type="NCBI Taxonomy" id="199"/>
    <lineage>
        <taxon>Bacteria</taxon>
        <taxon>Pseudomonadati</taxon>
        <taxon>Campylobacterota</taxon>
        <taxon>Epsilonproteobacteria</taxon>
        <taxon>Campylobacterales</taxon>
        <taxon>Campylobacteraceae</taxon>
        <taxon>Campylobacter</taxon>
    </lineage>
</organism>
<dbReference type="RefSeq" id="WP_054196322.1">
    <property type="nucleotide sequence ID" value="NZ_CABMKQ010000053.1"/>
</dbReference>
<reference evidence="3" key="1">
    <citation type="submission" date="2015-08" db="EMBL/GenBank/DDBJ databases">
        <title>Comparative genomics of the Campylobacter concisus group.</title>
        <authorList>
            <person name="Miller W.G."/>
            <person name="Yee E."/>
            <person name="Chapman M.H."/>
            <person name="Huynh S."/>
            <person name="Bono J.L."/>
            <person name="On S.L.W."/>
            <person name="St Leger J."/>
            <person name="Foster G."/>
            <person name="Parker C.T."/>
        </authorList>
    </citation>
    <scope>NUCLEOTIDE SEQUENCE [LARGE SCALE GENOMIC DNA]</scope>
    <source>
        <strain evidence="3">ATCC 33237</strain>
    </source>
</reference>
<dbReference type="Pfam" id="PF02325">
    <property type="entry name" value="CCB3_YggT"/>
    <property type="match status" value="1"/>
</dbReference>
<keyword evidence="1" id="KW-0472">Membrane</keyword>
<accession>A0A0M4TM93</accession>
<dbReference type="KEGG" id="ccoc:CCON33237_0578"/>